<reference evidence="1" key="1">
    <citation type="journal article" date="2022" name="bioRxiv">
        <title>Sequencing and chromosome-scale assembly of the giantPleurodeles waltlgenome.</title>
        <authorList>
            <person name="Brown T."/>
            <person name="Elewa A."/>
            <person name="Iarovenko S."/>
            <person name="Subramanian E."/>
            <person name="Araus A.J."/>
            <person name="Petzold A."/>
            <person name="Susuki M."/>
            <person name="Suzuki K.-i.T."/>
            <person name="Hayashi T."/>
            <person name="Toyoda A."/>
            <person name="Oliveira C."/>
            <person name="Osipova E."/>
            <person name="Leigh N.D."/>
            <person name="Simon A."/>
            <person name="Yun M.H."/>
        </authorList>
    </citation>
    <scope>NUCLEOTIDE SEQUENCE</scope>
    <source>
        <strain evidence="1">20211129_DDA</strain>
        <tissue evidence="1">Liver</tissue>
    </source>
</reference>
<sequence>MPALLVTCLSFYAQSEDVDGRSSRVVDAPPSFEVQSTAGHTVICTPAQIRATFAGPNGQPMDDVFKEAIKRLKIRFAEEANLVLARYKFYTQPQDHHETINDFVSRLRELSVKCRFGLMTEELIRDQLIVQCRDRKIQERLWAAKDSTLQEVIEIAKVIKESQRCIKELEKKDKSADVMVLSTDSI</sequence>
<protein>
    <submittedName>
        <fullName evidence="1">Uncharacterized protein</fullName>
    </submittedName>
</protein>
<evidence type="ECO:0000313" key="1">
    <source>
        <dbReference type="EMBL" id="KAJ1131236.1"/>
    </source>
</evidence>
<dbReference type="Proteomes" id="UP001066276">
    <property type="component" value="Chromosome 7"/>
</dbReference>
<evidence type="ECO:0000313" key="2">
    <source>
        <dbReference type="Proteomes" id="UP001066276"/>
    </source>
</evidence>
<proteinExistence type="predicted"/>
<comment type="caution">
    <text evidence="1">The sequence shown here is derived from an EMBL/GenBank/DDBJ whole genome shotgun (WGS) entry which is preliminary data.</text>
</comment>
<dbReference type="EMBL" id="JANPWB010000011">
    <property type="protein sequence ID" value="KAJ1131236.1"/>
    <property type="molecule type" value="Genomic_DNA"/>
</dbReference>
<dbReference type="PANTHER" id="PTHR33198">
    <property type="entry name" value="ANK_REP_REGION DOMAIN-CONTAINING PROTEIN-RELATED"/>
    <property type="match status" value="1"/>
</dbReference>
<name>A0AAV7PSV7_PLEWA</name>
<dbReference type="AlphaFoldDB" id="A0AAV7PSV7"/>
<keyword evidence="2" id="KW-1185">Reference proteome</keyword>
<accession>A0AAV7PSV7</accession>
<organism evidence="1 2">
    <name type="scientific">Pleurodeles waltl</name>
    <name type="common">Iberian ribbed newt</name>
    <dbReference type="NCBI Taxonomy" id="8319"/>
    <lineage>
        <taxon>Eukaryota</taxon>
        <taxon>Metazoa</taxon>
        <taxon>Chordata</taxon>
        <taxon>Craniata</taxon>
        <taxon>Vertebrata</taxon>
        <taxon>Euteleostomi</taxon>
        <taxon>Amphibia</taxon>
        <taxon>Batrachia</taxon>
        <taxon>Caudata</taxon>
        <taxon>Salamandroidea</taxon>
        <taxon>Salamandridae</taxon>
        <taxon>Pleurodelinae</taxon>
        <taxon>Pleurodeles</taxon>
    </lineage>
</organism>
<gene>
    <name evidence="1" type="ORF">NDU88_009575</name>
</gene>